<organism evidence="3 4">
    <name type="scientific">Kribbella albertanoniae</name>
    <dbReference type="NCBI Taxonomy" id="1266829"/>
    <lineage>
        <taxon>Bacteria</taxon>
        <taxon>Bacillati</taxon>
        <taxon>Actinomycetota</taxon>
        <taxon>Actinomycetes</taxon>
        <taxon>Propionibacteriales</taxon>
        <taxon>Kribbellaceae</taxon>
        <taxon>Kribbella</taxon>
    </lineage>
</organism>
<feature type="transmembrane region" description="Helical" evidence="2">
    <location>
        <begin position="6"/>
        <end position="28"/>
    </location>
</feature>
<evidence type="ECO:0000313" key="3">
    <source>
        <dbReference type="EMBL" id="TDC22452.1"/>
    </source>
</evidence>
<keyword evidence="2" id="KW-1133">Transmembrane helix</keyword>
<protein>
    <submittedName>
        <fullName evidence="3">Uncharacterized protein</fullName>
    </submittedName>
</protein>
<comment type="caution">
    <text evidence="3">The sequence shown here is derived from an EMBL/GenBank/DDBJ whole genome shotgun (WGS) entry which is preliminary data.</text>
</comment>
<keyword evidence="2" id="KW-0812">Transmembrane</keyword>
<keyword evidence="2" id="KW-0472">Membrane</keyword>
<name>A0A4R4PK71_9ACTN</name>
<accession>A0A4R4PK71</accession>
<gene>
    <name evidence="3" type="ORF">E1261_30880</name>
</gene>
<keyword evidence="4" id="KW-1185">Reference proteome</keyword>
<reference evidence="3 4" key="1">
    <citation type="submission" date="2019-03" db="EMBL/GenBank/DDBJ databases">
        <title>Draft genome sequences of novel Actinobacteria.</title>
        <authorList>
            <person name="Sahin N."/>
            <person name="Ay H."/>
            <person name="Saygin H."/>
        </authorList>
    </citation>
    <scope>NUCLEOTIDE SEQUENCE [LARGE SCALE GENOMIC DNA]</scope>
    <source>
        <strain evidence="3 4">JCM 30547</strain>
    </source>
</reference>
<evidence type="ECO:0000256" key="2">
    <source>
        <dbReference type="SAM" id="Phobius"/>
    </source>
</evidence>
<proteinExistence type="predicted"/>
<sequence>MDTTPILAQYGALGVMVIFAGFAVRTLFQRETQAHEREKERADRMEAEVQRLNAVIQEKMLPILHEATKAISDALQEQRRR</sequence>
<feature type="coiled-coil region" evidence="1">
    <location>
        <begin position="28"/>
        <end position="55"/>
    </location>
</feature>
<keyword evidence="1" id="KW-0175">Coiled coil</keyword>
<dbReference type="RefSeq" id="WP_132412782.1">
    <property type="nucleotide sequence ID" value="NZ_SMKA01000190.1"/>
</dbReference>
<dbReference type="AlphaFoldDB" id="A0A4R4PK71"/>
<dbReference type="Proteomes" id="UP000295075">
    <property type="component" value="Unassembled WGS sequence"/>
</dbReference>
<dbReference type="EMBL" id="SMKA01000190">
    <property type="protein sequence ID" value="TDC22452.1"/>
    <property type="molecule type" value="Genomic_DNA"/>
</dbReference>
<evidence type="ECO:0000313" key="4">
    <source>
        <dbReference type="Proteomes" id="UP000295075"/>
    </source>
</evidence>
<evidence type="ECO:0000256" key="1">
    <source>
        <dbReference type="SAM" id="Coils"/>
    </source>
</evidence>